<accession>A0A0N4Z9N6</accession>
<evidence type="ECO:0000259" key="4">
    <source>
        <dbReference type="PROSITE" id="PS51498"/>
    </source>
</evidence>
<feature type="domain" description="MABP" evidence="4">
    <location>
        <begin position="57"/>
        <end position="216"/>
    </location>
</feature>
<protein>
    <submittedName>
        <fullName evidence="6">UDENN domain-containing protein</fullName>
    </submittedName>
</protein>
<evidence type="ECO:0000313" key="6">
    <source>
        <dbReference type="WBParaSite" id="PTRK_0000406700.1"/>
    </source>
</evidence>
<dbReference type="InterPro" id="IPR051696">
    <property type="entry name" value="DENN_Domain_GEFs"/>
</dbReference>
<name>A0A0N4Z9N6_PARTI</name>
<dbReference type="STRING" id="131310.A0A0N4Z9N6"/>
<dbReference type="InterPro" id="IPR042576">
    <property type="entry name" value="TRAF3IP1_N_sf"/>
</dbReference>
<dbReference type="Pfam" id="PF03456">
    <property type="entry name" value="uDENN"/>
    <property type="match status" value="1"/>
</dbReference>
<dbReference type="Pfam" id="PF02141">
    <property type="entry name" value="DENN"/>
    <property type="match status" value="1"/>
</dbReference>
<dbReference type="SMART" id="SM00800">
    <property type="entry name" value="uDENN"/>
    <property type="match status" value="1"/>
</dbReference>
<keyword evidence="5" id="KW-1185">Reference proteome</keyword>
<dbReference type="GO" id="GO:0005085">
    <property type="term" value="F:guanyl-nucleotide exchange factor activity"/>
    <property type="evidence" value="ECO:0007669"/>
    <property type="project" value="UniProtKB-KW"/>
</dbReference>
<dbReference type="Proteomes" id="UP000038045">
    <property type="component" value="Unplaced"/>
</dbReference>
<dbReference type="Gene3D" id="3.40.50.11500">
    <property type="match status" value="1"/>
</dbReference>
<dbReference type="PROSITE" id="PS51498">
    <property type="entry name" value="MABP"/>
    <property type="match status" value="1"/>
</dbReference>
<proteinExistence type="predicted"/>
<feature type="domain" description="UDENN" evidence="3">
    <location>
        <begin position="208"/>
        <end position="702"/>
    </location>
</feature>
<evidence type="ECO:0000259" key="3">
    <source>
        <dbReference type="PROSITE" id="PS50211"/>
    </source>
</evidence>
<dbReference type="InterPro" id="IPR023341">
    <property type="entry name" value="MABP"/>
</dbReference>
<feature type="compositionally biased region" description="Basic and acidic residues" evidence="2">
    <location>
        <begin position="1729"/>
        <end position="1741"/>
    </location>
</feature>
<evidence type="ECO:0000256" key="1">
    <source>
        <dbReference type="ARBA" id="ARBA00022658"/>
    </source>
</evidence>
<dbReference type="Pfam" id="PF03455">
    <property type="entry name" value="dDENN"/>
    <property type="match status" value="1"/>
</dbReference>
<reference evidence="6" key="1">
    <citation type="submission" date="2017-02" db="UniProtKB">
        <authorList>
            <consortium name="WormBaseParasite"/>
        </authorList>
    </citation>
    <scope>IDENTIFICATION</scope>
</reference>
<dbReference type="Gene3D" id="2.100.10.50">
    <property type="match status" value="1"/>
</dbReference>
<dbReference type="PANTHER" id="PTHR12296:SF30">
    <property type="entry name" value="DENN DOMAIN-CONTAINING PROTEIN CRAG"/>
    <property type="match status" value="1"/>
</dbReference>
<dbReference type="SMART" id="SM00799">
    <property type="entry name" value="DENN"/>
    <property type="match status" value="1"/>
</dbReference>
<dbReference type="InterPro" id="IPR041476">
    <property type="entry name" value="TRAF3IP1_C"/>
</dbReference>
<dbReference type="GO" id="GO:0031410">
    <property type="term" value="C:cytoplasmic vesicle"/>
    <property type="evidence" value="ECO:0007669"/>
    <property type="project" value="TreeGrafter"/>
</dbReference>
<dbReference type="GO" id="GO:0032483">
    <property type="term" value="P:regulation of Rab protein signal transduction"/>
    <property type="evidence" value="ECO:0007669"/>
    <property type="project" value="TreeGrafter"/>
</dbReference>
<feature type="compositionally biased region" description="Polar residues" evidence="2">
    <location>
        <begin position="1765"/>
        <end position="1802"/>
    </location>
</feature>
<dbReference type="InterPro" id="IPR005113">
    <property type="entry name" value="uDENN_dom"/>
</dbReference>
<dbReference type="InterPro" id="IPR043153">
    <property type="entry name" value="DENN_C"/>
</dbReference>
<organism evidence="5 6">
    <name type="scientific">Parastrongyloides trichosuri</name>
    <name type="common">Possum-specific nematode worm</name>
    <dbReference type="NCBI Taxonomy" id="131310"/>
    <lineage>
        <taxon>Eukaryota</taxon>
        <taxon>Metazoa</taxon>
        <taxon>Ecdysozoa</taxon>
        <taxon>Nematoda</taxon>
        <taxon>Chromadorea</taxon>
        <taxon>Rhabditida</taxon>
        <taxon>Tylenchina</taxon>
        <taxon>Panagrolaimomorpha</taxon>
        <taxon>Strongyloidoidea</taxon>
        <taxon>Strongyloididae</taxon>
        <taxon>Parastrongyloides</taxon>
    </lineage>
</organism>
<feature type="region of interest" description="Disordered" evidence="2">
    <location>
        <begin position="1629"/>
        <end position="1802"/>
    </location>
</feature>
<feature type="compositionally biased region" description="Basic and acidic residues" evidence="2">
    <location>
        <begin position="1641"/>
        <end position="1652"/>
    </location>
</feature>
<dbReference type="Gene3D" id="1.10.418.50">
    <property type="entry name" value="Microtubule-binding protein MIP-T3"/>
    <property type="match status" value="1"/>
</dbReference>
<dbReference type="InterPro" id="IPR037516">
    <property type="entry name" value="Tripartite_DENN"/>
</dbReference>
<dbReference type="PROSITE" id="PS50211">
    <property type="entry name" value="DENN"/>
    <property type="match status" value="1"/>
</dbReference>
<dbReference type="SMART" id="SM00801">
    <property type="entry name" value="dDENN"/>
    <property type="match status" value="1"/>
</dbReference>
<dbReference type="InterPro" id="IPR001194">
    <property type="entry name" value="cDENN_dom"/>
</dbReference>
<dbReference type="InterPro" id="IPR040468">
    <property type="entry name" value="TRAF3IP1_N"/>
</dbReference>
<feature type="compositionally biased region" description="Basic residues" evidence="2">
    <location>
        <begin position="1653"/>
        <end position="1663"/>
    </location>
</feature>
<dbReference type="WBParaSite" id="PTRK_0000406700.1">
    <property type="protein sequence ID" value="PTRK_0000406700.1"/>
    <property type="gene ID" value="PTRK_0000406700"/>
</dbReference>
<sequence length="2079" mass="240728">MSKPSCDMKENNEDVREKENKYKNLKKHETLYESFCIVGQNKCTNDVEVVTKSETSKEPIIDIELVFPRLKESVIDGYELISSTPGGSVADLLLSSIKHTECFVTVRRGLTKNPIVDIGILDESNGEQLMADSVAITKTRYGNSANISGNKNRQVYLTFRRSKTMSELSTNEVVTDICVINASNNEKCPASFYKIDKIFNKSLTACTMYICYKKSRRARRAMSYSPKILDSFSNDDNKIISPDVANFCMPNGVELVCWPIDKPYPEDQASSFVLTDDKAKKTYATCLTFYELHISSLTEEQKEKLNVEELTDLPRNDNENENEFDDKLKEKEYLEIKEKYFKSGIAIYTPTETGDSNVTKASKESNKENFFVLKNKTIVFLSRYPFIEGFKKLLEILRRYPHMKVSSKIPVERLLSYLMYEVVYPAPRLPQFRLQLFNDNILFNLQDIPEIPLSGARFIDCLNQLGVENMIIIFLCILQERTVVFHSMRHNTLSPICETFVSLIFPLFWQCPYVPLCVNDASIICESPVPIIAGIDSKYFDVEGDQTTDAIFFGIDTQSSSLSNEEVKQLLNSVPSTALKNLKNDLESLHSFDAFTQMRAYSSLISRDNHNEPLNLIEKTNLKIRRYFMRFMAALLKGYAECIIPLKKAPYLDKLTDIQNVFDFEKFIRSKERQSLTFFKTFVNTQMFRHFIQERIFNSEKNEFYFYFDDICRKCELSNTIFENTNDINMSMKSIEANIQCSLNVTEKIKKYNEFPNKLNRQLFDLHFVDTSVGLKSSCSMLTKDGQLRNLNMLRSVYEFKCEKEKILSYIHEATFSWPRIIIFQIHAIWFSLFPNFMQKIESKVIGLNMGINYIYNMLETKVIFLDQQPFRVIIHLCGFYGKPYWSYRVLQLMQAYGILPDAITLPIYHKAITAKGWPSEGEIKAYRKFKGISWLVIVGNHMAKSHMKISPTNESTSTKDINKFYKALNINEASDEEIEVENLKTEIFNPHHYKKMLHNYMEKCSDYKDLPMSYDLLELNKIFMTWQGNEEDIALEESSKFPELQNFVQNMKKKGLLLKIRKKVKENINNTNLKDEDIYIDCLYKENFDADIPIPAEDSFIVDSRGFFNKVGEIDSGKVKNLYGTCITNIYTNDYGDSISQSSNTNYTSNSSIDMKVEPLGIDELSDKSSKTSIESNIEESRRRFLIEHLSEPFSDKKDDQHLLDSSKLTPTKSWFKTLSRSPLVSKILNPTLVNKQVDPSNLKHSLSTQSLSTMFFKPVQQVAKNLFGEMKTKWKTSNSNAIPKNDELPLNIDQETEHFSQKIYRNSNGFICGFRGLERYSILMDEYTKTFPSLRKCNKKIKRIELSIASKCTNPNCANINYDEEIWTKFMDSEEPSIYSCYYCGHQFHPYMTVKIFPSTFIKKTSYYQQNHLREKYEIGDNEDFYEVFPVRFLNPSYLRMILESQVLNCDTYSLGPGFVDDYQMLYYNLLYYFKRVNMLSHINLWCGTNVQVMCIYDVPELHEDKNQPLYLVSKQSKTIDIFSKLITKPTLTESLLKRPPFRFLFDIICETISETSYLKEDYNDGKLNFENYNEKSAKVGFLDELIKRINDDGSLDSLKGSKIVAGKDAELTNLFLQKFGKAAKEFKKSNKKKKKKAKDNEDTNKEVNKKKSHSMKKAKKEKTEEESAGSKLINNSDENNEEKKLKDEKKSKKKDKEKGKDKSKHNKDKDNNNVIISPIENNSINDDIKKSPKKSNEKSHKKKEKNVPISSNDSLINDKNEILPQSVTTSSRGIDNDNVQPETKQSLSQSNKHTINNSNNELQRITSPLIRPGTAVARPPPPKVKKNQIIYEEGTGKKEEGSTTTVAVITEEEAKKEDNDEDIFVTEEISIDKFGDNSININKINEDQHGILVNKIVENTKELEKDSYSMPSKDYIYDDSEYVQLKQETDELRKSLQKLTQTIYPLAQIFDFVQEDFDEMLRELDSPWNNVREQILSSLENGDFIKPMTQYIATIRANKTNADMISGDSFPMYRDFLFCTLDRYGTRVDIANFDYYYREAFEKIPPMIMNALPAKDYAPSQLRMANRRIFIPLDLV</sequence>
<evidence type="ECO:0000313" key="5">
    <source>
        <dbReference type="Proteomes" id="UP000038045"/>
    </source>
</evidence>
<keyword evidence="1" id="KW-0344">Guanine-nucleotide releasing factor</keyword>
<evidence type="ECO:0000256" key="2">
    <source>
        <dbReference type="SAM" id="MobiDB-lite"/>
    </source>
</evidence>
<dbReference type="InterPro" id="IPR005112">
    <property type="entry name" value="dDENN_dom"/>
</dbReference>
<dbReference type="PANTHER" id="PTHR12296">
    <property type="entry name" value="DENN DOMAIN-CONTAINING PROTEIN 4"/>
    <property type="match status" value="1"/>
</dbReference>
<dbReference type="Pfam" id="PF17749">
    <property type="entry name" value="MIP-T3_C"/>
    <property type="match status" value="1"/>
</dbReference>
<dbReference type="Pfam" id="PF10243">
    <property type="entry name" value="MIP-T3"/>
    <property type="match status" value="1"/>
</dbReference>
<feature type="compositionally biased region" description="Basic and acidic residues" evidence="2">
    <location>
        <begin position="1684"/>
        <end position="1703"/>
    </location>
</feature>